<name>A0A1S1V9C2_9FIRM</name>
<gene>
    <name evidence="9" type="ORF">EUAN_00560</name>
</gene>
<proteinExistence type="inferred from homology"/>
<dbReference type="EMBL" id="MKIE01000001">
    <property type="protein sequence ID" value="OHW63192.1"/>
    <property type="molecule type" value="Genomic_DNA"/>
</dbReference>
<comment type="subcellular location">
    <subcellularLocation>
        <location evidence="1">Membrane</location>
        <topology evidence="1">Lipid-anchor</topology>
    </subcellularLocation>
</comment>
<dbReference type="CDD" id="cd13597">
    <property type="entry name" value="PBP2_lipoprotein_Tp32"/>
    <property type="match status" value="1"/>
</dbReference>
<dbReference type="GO" id="GO:0016020">
    <property type="term" value="C:membrane"/>
    <property type="evidence" value="ECO:0007669"/>
    <property type="project" value="UniProtKB-SubCell"/>
</dbReference>
<keyword evidence="4" id="KW-0472">Membrane</keyword>
<keyword evidence="3 8" id="KW-0732">Signal</keyword>
<organism evidence="9 10">
    <name type="scientific">Andreesenia angusta</name>
    <dbReference type="NCBI Taxonomy" id="39480"/>
    <lineage>
        <taxon>Bacteria</taxon>
        <taxon>Bacillati</taxon>
        <taxon>Bacillota</taxon>
        <taxon>Tissierellia</taxon>
        <taxon>Tissierellales</taxon>
        <taxon>Gottschalkiaceae</taxon>
        <taxon>Andreesenia</taxon>
    </lineage>
</organism>
<keyword evidence="5" id="KW-0564">Palmitate</keyword>
<dbReference type="AlphaFoldDB" id="A0A1S1V9C2"/>
<feature type="signal peptide" evidence="8">
    <location>
        <begin position="1"/>
        <end position="17"/>
    </location>
</feature>
<evidence type="ECO:0000256" key="8">
    <source>
        <dbReference type="SAM" id="SignalP"/>
    </source>
</evidence>
<dbReference type="Proteomes" id="UP000180254">
    <property type="component" value="Unassembled WGS sequence"/>
</dbReference>
<sequence>MKKILLALSLATTMFVAGCSGSGENSSSIKVGATPEPHGKILELVKDDLESEGIQLEIVDYSDYVQPNLALNDGEIDANFMQHEPYLENFVAERGVDLVSVAKIHIEPMGLYSESIKSIDELADGAKIAIPNDPTNGARALLLLEEKGLIVLDENAGFNATEKDIVENPKNLQVQALEAAQLPRTLQDFDASVINGNYALEAGLNPTTDAILIEAKDSPYANIITVKSGNENDEKVQALIKALQSDEVKNFIEDNYEGGVIPAF</sequence>
<dbReference type="RefSeq" id="WP_071060508.1">
    <property type="nucleotide sequence ID" value="NZ_MKIE01000001.1"/>
</dbReference>
<evidence type="ECO:0000256" key="1">
    <source>
        <dbReference type="ARBA" id="ARBA00004635"/>
    </source>
</evidence>
<dbReference type="OrthoDB" id="9812878at2"/>
<evidence type="ECO:0000313" key="10">
    <source>
        <dbReference type="Proteomes" id="UP000180254"/>
    </source>
</evidence>
<dbReference type="Gene3D" id="3.40.190.10">
    <property type="entry name" value="Periplasmic binding protein-like II"/>
    <property type="match status" value="2"/>
</dbReference>
<comment type="caution">
    <text evidence="9">The sequence shown here is derived from an EMBL/GenBank/DDBJ whole genome shotgun (WGS) entry which is preliminary data.</text>
</comment>
<dbReference type="PIRSF" id="PIRSF002854">
    <property type="entry name" value="MetQ"/>
    <property type="match status" value="1"/>
</dbReference>
<dbReference type="SUPFAM" id="SSF53850">
    <property type="entry name" value="Periplasmic binding protein-like II"/>
    <property type="match status" value="1"/>
</dbReference>
<protein>
    <submittedName>
        <fullName evidence="9">Membrane lipoprotein TpN32</fullName>
    </submittedName>
</protein>
<accession>A0A1S1V9C2</accession>
<reference evidence="9 10" key="1">
    <citation type="submission" date="2016-09" db="EMBL/GenBank/DDBJ databases">
        <title>Genome sequence of Eubacterium angustum.</title>
        <authorList>
            <person name="Poehlein A."/>
            <person name="Daniel R."/>
        </authorList>
    </citation>
    <scope>NUCLEOTIDE SEQUENCE [LARGE SCALE GENOMIC DNA]</scope>
    <source>
        <strain evidence="9 10">DSM 1989</strain>
    </source>
</reference>
<keyword evidence="6 9" id="KW-0449">Lipoprotein</keyword>
<feature type="chain" id="PRO_5039428194" evidence="8">
    <location>
        <begin position="18"/>
        <end position="264"/>
    </location>
</feature>
<dbReference type="PANTHER" id="PTHR30429:SF0">
    <property type="entry name" value="METHIONINE-BINDING LIPOPROTEIN METQ"/>
    <property type="match status" value="1"/>
</dbReference>
<evidence type="ECO:0000256" key="4">
    <source>
        <dbReference type="ARBA" id="ARBA00023136"/>
    </source>
</evidence>
<comment type="similarity">
    <text evidence="2">Belongs to the NlpA lipoprotein family.</text>
</comment>
<dbReference type="NCBIfam" id="TIGR00363">
    <property type="entry name" value="MetQ/NlpA family lipoprotein"/>
    <property type="match status" value="1"/>
</dbReference>
<dbReference type="Pfam" id="PF03180">
    <property type="entry name" value="Lipoprotein_9"/>
    <property type="match status" value="1"/>
</dbReference>
<feature type="lipid moiety-binding region" description="S-diacylglycerol cysteine" evidence="7">
    <location>
        <position position="19"/>
    </location>
</feature>
<evidence type="ECO:0000256" key="3">
    <source>
        <dbReference type="ARBA" id="ARBA00022729"/>
    </source>
</evidence>
<evidence type="ECO:0000256" key="6">
    <source>
        <dbReference type="ARBA" id="ARBA00023288"/>
    </source>
</evidence>
<dbReference type="PANTHER" id="PTHR30429">
    <property type="entry name" value="D-METHIONINE-BINDING LIPOPROTEIN METQ"/>
    <property type="match status" value="1"/>
</dbReference>
<evidence type="ECO:0000256" key="2">
    <source>
        <dbReference type="ARBA" id="ARBA00008973"/>
    </source>
</evidence>
<evidence type="ECO:0000313" key="9">
    <source>
        <dbReference type="EMBL" id="OHW63192.1"/>
    </source>
</evidence>
<dbReference type="InterPro" id="IPR004872">
    <property type="entry name" value="Lipoprotein_NlpA"/>
</dbReference>
<keyword evidence="10" id="KW-1185">Reference proteome</keyword>
<dbReference type="STRING" id="39480.EUAN_00560"/>
<dbReference type="PROSITE" id="PS51257">
    <property type="entry name" value="PROKAR_LIPOPROTEIN"/>
    <property type="match status" value="1"/>
</dbReference>
<evidence type="ECO:0000256" key="5">
    <source>
        <dbReference type="ARBA" id="ARBA00023139"/>
    </source>
</evidence>
<evidence type="ECO:0000256" key="7">
    <source>
        <dbReference type="PIRSR" id="PIRSR002854-1"/>
    </source>
</evidence>